<dbReference type="PANTHER" id="PTHR30273:SF2">
    <property type="entry name" value="PROTEIN FECR"/>
    <property type="match status" value="1"/>
</dbReference>
<dbReference type="Pfam" id="PF04773">
    <property type="entry name" value="FecR"/>
    <property type="match status" value="1"/>
</dbReference>
<dbReference type="Gene3D" id="2.60.120.1440">
    <property type="match status" value="1"/>
</dbReference>
<organism evidence="4 5">
    <name type="scientific">Psychroflexus planctonicus</name>
    <dbReference type="NCBI Taxonomy" id="1526575"/>
    <lineage>
        <taxon>Bacteria</taxon>
        <taxon>Pseudomonadati</taxon>
        <taxon>Bacteroidota</taxon>
        <taxon>Flavobacteriia</taxon>
        <taxon>Flavobacteriales</taxon>
        <taxon>Flavobacteriaceae</taxon>
        <taxon>Psychroflexus</taxon>
    </lineage>
</organism>
<feature type="domain" description="FecR protein" evidence="2">
    <location>
        <begin position="111"/>
        <end position="201"/>
    </location>
</feature>
<feature type="domain" description="Protein FecR C-terminal" evidence="3">
    <location>
        <begin position="244"/>
        <end position="309"/>
    </location>
</feature>
<keyword evidence="1" id="KW-1133">Transmembrane helix</keyword>
<evidence type="ECO:0008006" key="6">
    <source>
        <dbReference type="Google" id="ProtNLM"/>
    </source>
</evidence>
<keyword evidence="1" id="KW-0472">Membrane</keyword>
<proteinExistence type="predicted"/>
<dbReference type="Gene3D" id="3.55.50.30">
    <property type="match status" value="1"/>
</dbReference>
<dbReference type="InterPro" id="IPR032508">
    <property type="entry name" value="FecR_C"/>
</dbReference>
<name>A0ABQ1SCE1_9FLAO</name>
<gene>
    <name evidence="4" type="ORF">GCM10010832_05540</name>
</gene>
<feature type="transmembrane region" description="Helical" evidence="1">
    <location>
        <begin position="82"/>
        <end position="104"/>
    </location>
</feature>
<dbReference type="PANTHER" id="PTHR30273">
    <property type="entry name" value="PERIPLASMIC SIGNAL SENSOR AND SIGMA FACTOR ACTIVATOR FECR-RELATED"/>
    <property type="match status" value="1"/>
</dbReference>
<evidence type="ECO:0000259" key="3">
    <source>
        <dbReference type="Pfam" id="PF16344"/>
    </source>
</evidence>
<evidence type="ECO:0000313" key="4">
    <source>
        <dbReference type="EMBL" id="GGE27701.1"/>
    </source>
</evidence>
<dbReference type="Pfam" id="PF16344">
    <property type="entry name" value="FecR_C"/>
    <property type="match status" value="1"/>
</dbReference>
<sequence>MSCYIDGNEIVMNKEKQIKGWLNGSLKEDELIQFKASEEFKKLQKINDAAQLFKAPEFDADASQASIKLTKLNHNKSSNRTIFYKWSAIAAILILGVFIAFQWFSVSNTIITTAANQQEIVSLPDKSKVYLNSNSTLSYSEQDFTDNRTLSLEGEAFFMVERGSTFIVNTPMTSVEVLGTTFNIKSRSNFSEVDCYSGKVKVTDVQKNEAILTSLQRFANYDGKSQTTTFSKKAPNWIGQGKSSFYKTPLYFVLEELATQHQIDLHTESIDTSVIYSGSFEHENLENALQSITLPLQLNYTIQENQVTLQKD</sequence>
<accession>A0ABQ1SCE1</accession>
<dbReference type="InterPro" id="IPR012373">
    <property type="entry name" value="Ferrdict_sens_TM"/>
</dbReference>
<comment type="caution">
    <text evidence="4">The sequence shown here is derived from an EMBL/GenBank/DDBJ whole genome shotgun (WGS) entry which is preliminary data.</text>
</comment>
<evidence type="ECO:0000259" key="2">
    <source>
        <dbReference type="Pfam" id="PF04773"/>
    </source>
</evidence>
<dbReference type="PIRSF" id="PIRSF018266">
    <property type="entry name" value="FecR"/>
    <property type="match status" value="1"/>
</dbReference>
<dbReference type="EMBL" id="BMGM01000002">
    <property type="protein sequence ID" value="GGE27701.1"/>
    <property type="molecule type" value="Genomic_DNA"/>
</dbReference>
<keyword evidence="1" id="KW-0812">Transmembrane</keyword>
<protein>
    <recommendedName>
        <fullName evidence="6">FecR family protein</fullName>
    </recommendedName>
</protein>
<reference evidence="5" key="1">
    <citation type="journal article" date="2019" name="Int. J. Syst. Evol. Microbiol.">
        <title>The Global Catalogue of Microorganisms (GCM) 10K type strain sequencing project: providing services to taxonomists for standard genome sequencing and annotation.</title>
        <authorList>
            <consortium name="The Broad Institute Genomics Platform"/>
            <consortium name="The Broad Institute Genome Sequencing Center for Infectious Disease"/>
            <person name="Wu L."/>
            <person name="Ma J."/>
        </authorList>
    </citation>
    <scope>NUCLEOTIDE SEQUENCE [LARGE SCALE GENOMIC DNA]</scope>
    <source>
        <strain evidence="5">CGMCC 1.12931</strain>
    </source>
</reference>
<dbReference type="InterPro" id="IPR006860">
    <property type="entry name" value="FecR"/>
</dbReference>
<evidence type="ECO:0000256" key="1">
    <source>
        <dbReference type="SAM" id="Phobius"/>
    </source>
</evidence>
<dbReference type="Proteomes" id="UP000599179">
    <property type="component" value="Unassembled WGS sequence"/>
</dbReference>
<evidence type="ECO:0000313" key="5">
    <source>
        <dbReference type="Proteomes" id="UP000599179"/>
    </source>
</evidence>
<keyword evidence="5" id="KW-1185">Reference proteome</keyword>